<dbReference type="PATRIC" id="fig|545697.3.peg.2654"/>
<dbReference type="Gene3D" id="1.10.287.130">
    <property type="match status" value="1"/>
</dbReference>
<dbReference type="eggNOG" id="COG2205">
    <property type="taxonomic scope" value="Bacteria"/>
</dbReference>
<dbReference type="EC" id="2.7.13.3" evidence="3"/>
<dbReference type="PANTHER" id="PTHR45528">
    <property type="entry name" value="SENSOR HISTIDINE KINASE CPXA"/>
    <property type="match status" value="1"/>
</dbReference>
<sequence>MDIKLKNIKIKSYVIYLLILILSSTIILSFLEVKNNLIYLIPSSIYSKTELSGTIYDYINLAMDYSLYYKSEEYVKNKDNITTNDIEICKAEIRDQIDQEYEEFRYSKYNNDTSFNNLSYEEQEKILNEERDKIEEKYTLSDDKLNDYILERKINSFNILSNKLKSYLNLQFSAYDKLNNMWIGEEQRDITSLKKSSRYLREINIDFNGNVIEKIFINGKEVNENSSINKYINGKYNYYDHVYAVTESIGYENYNMDNHNIILYTWMPEDIIPGDIVYESLQSVQENVNKIAVSASIMAISIILVIVLIKAIKDKKELRIDEDRLINKLKDYPIEFKIAPLIILYIFWRINIYNVYYIGYMKVLKVNSVICLSIILAIMYLLIKILIINYKEGTLFSNNITIGIYKGLSKIATKGSIINSIFIIIMTYIVVGGLLLAISIAIPEIFIICLLIGLIITAMLIILVVRKLLYLDKIMIGAKDGARGQLNYKIDVKGEGHLGELANNINNIKEGLRKSVENEMKSENMKTELITNVSHDLKTPLTSIINYIDLLKRENIEPESARDYVNILDKKSQRLKVLIEDLFEASKAASGAMELNISKLDIGQLLRQALVKMMKDLMKSS</sequence>
<dbReference type="GO" id="GO:0005524">
    <property type="term" value="F:ATP binding"/>
    <property type="evidence" value="ECO:0007669"/>
    <property type="project" value="UniProtKB-KW"/>
</dbReference>
<keyword evidence="4" id="KW-1003">Cell membrane</keyword>
<evidence type="ECO:0000256" key="9">
    <source>
        <dbReference type="ARBA" id="ARBA00022777"/>
    </source>
</evidence>
<keyword evidence="18" id="KW-1185">Reference proteome</keyword>
<dbReference type="RefSeq" id="WP_005214751.1">
    <property type="nucleotide sequence ID" value="NZ_KB291676.1"/>
</dbReference>
<comment type="subcellular location">
    <subcellularLocation>
        <location evidence="2">Cell membrane</location>
        <topology evidence="2">Multi-pass membrane protein</topology>
    </subcellularLocation>
</comment>
<keyword evidence="12" id="KW-0902">Two-component regulatory system</keyword>
<evidence type="ECO:0000256" key="4">
    <source>
        <dbReference type="ARBA" id="ARBA00022475"/>
    </source>
</evidence>
<organism evidence="17 18">
    <name type="scientific">Clostridium celatum DSM 1785</name>
    <dbReference type="NCBI Taxonomy" id="545697"/>
    <lineage>
        <taxon>Bacteria</taxon>
        <taxon>Bacillati</taxon>
        <taxon>Bacillota</taxon>
        <taxon>Clostridia</taxon>
        <taxon>Eubacteriales</taxon>
        <taxon>Clostridiaceae</taxon>
        <taxon>Clostridium</taxon>
    </lineage>
</organism>
<dbReference type="GO" id="GO:0005886">
    <property type="term" value="C:plasma membrane"/>
    <property type="evidence" value="ECO:0007669"/>
    <property type="project" value="UniProtKB-SubCell"/>
</dbReference>
<feature type="domain" description="HAMP" evidence="16">
    <location>
        <begin position="471"/>
        <end position="517"/>
    </location>
</feature>
<feature type="transmembrane region" description="Helical" evidence="14">
    <location>
        <begin position="12"/>
        <end position="31"/>
    </location>
</feature>
<evidence type="ECO:0000256" key="12">
    <source>
        <dbReference type="ARBA" id="ARBA00023012"/>
    </source>
</evidence>
<keyword evidence="9 17" id="KW-0418">Kinase</keyword>
<dbReference type="CDD" id="cd00082">
    <property type="entry name" value="HisKA"/>
    <property type="match status" value="1"/>
</dbReference>
<evidence type="ECO:0000256" key="10">
    <source>
        <dbReference type="ARBA" id="ARBA00022840"/>
    </source>
</evidence>
<dbReference type="PROSITE" id="PS50109">
    <property type="entry name" value="HIS_KIN"/>
    <property type="match status" value="1"/>
</dbReference>
<dbReference type="InterPro" id="IPR036097">
    <property type="entry name" value="HisK_dim/P_sf"/>
</dbReference>
<accession>L1Q8V3</accession>
<keyword evidence="13 14" id="KW-0472">Membrane</keyword>
<feature type="transmembrane region" description="Helical" evidence="14">
    <location>
        <begin position="338"/>
        <end position="360"/>
    </location>
</feature>
<gene>
    <name evidence="17" type="ORF">HMPREF0216_02699</name>
</gene>
<evidence type="ECO:0000256" key="14">
    <source>
        <dbReference type="SAM" id="Phobius"/>
    </source>
</evidence>
<feature type="transmembrane region" description="Helical" evidence="14">
    <location>
        <begin position="366"/>
        <end position="387"/>
    </location>
</feature>
<comment type="caution">
    <text evidence="17">The sequence shown here is derived from an EMBL/GenBank/DDBJ whole genome shotgun (WGS) entry which is preliminary data.</text>
</comment>
<evidence type="ECO:0000256" key="7">
    <source>
        <dbReference type="ARBA" id="ARBA00022692"/>
    </source>
</evidence>
<dbReference type="Pfam" id="PF00512">
    <property type="entry name" value="HisKA"/>
    <property type="match status" value="1"/>
</dbReference>
<dbReference type="InterPro" id="IPR050398">
    <property type="entry name" value="HssS/ArlS-like"/>
</dbReference>
<evidence type="ECO:0000256" key="3">
    <source>
        <dbReference type="ARBA" id="ARBA00012438"/>
    </source>
</evidence>
<dbReference type="OrthoDB" id="9792991at2"/>
<feature type="transmembrane region" description="Helical" evidence="14">
    <location>
        <begin position="291"/>
        <end position="309"/>
    </location>
</feature>
<keyword evidence="8" id="KW-0547">Nucleotide-binding</keyword>
<evidence type="ECO:0000259" key="16">
    <source>
        <dbReference type="PROSITE" id="PS50885"/>
    </source>
</evidence>
<name>L1Q8V3_9CLOT</name>
<keyword evidence="5" id="KW-0597">Phosphoprotein</keyword>
<dbReference type="PANTHER" id="PTHR45528:SF1">
    <property type="entry name" value="SENSOR HISTIDINE KINASE CPXA"/>
    <property type="match status" value="1"/>
</dbReference>
<reference evidence="17 18" key="1">
    <citation type="submission" date="2012-05" db="EMBL/GenBank/DDBJ databases">
        <authorList>
            <person name="Weinstock G."/>
            <person name="Sodergren E."/>
            <person name="Lobos E.A."/>
            <person name="Fulton L."/>
            <person name="Fulton R."/>
            <person name="Courtney L."/>
            <person name="Fronick C."/>
            <person name="O'Laughlin M."/>
            <person name="Godfrey J."/>
            <person name="Wilson R.M."/>
            <person name="Miner T."/>
            <person name="Farmer C."/>
            <person name="Delehaunty K."/>
            <person name="Cordes M."/>
            <person name="Minx P."/>
            <person name="Tomlinson C."/>
            <person name="Chen J."/>
            <person name="Wollam A."/>
            <person name="Pepin K.H."/>
            <person name="Bhonagiri V."/>
            <person name="Zhang X."/>
            <person name="Suruliraj S."/>
            <person name="Warren W."/>
            <person name="Mitreva M."/>
            <person name="Mardis E.R."/>
            <person name="Wilson R.K."/>
        </authorList>
    </citation>
    <scope>NUCLEOTIDE SEQUENCE [LARGE SCALE GENOMIC DNA]</scope>
    <source>
        <strain evidence="17 18">DSM 1785</strain>
    </source>
</reference>
<feature type="domain" description="Histidine kinase" evidence="15">
    <location>
        <begin position="532"/>
        <end position="621"/>
    </location>
</feature>
<evidence type="ECO:0000313" key="18">
    <source>
        <dbReference type="Proteomes" id="UP000010420"/>
    </source>
</evidence>
<evidence type="ECO:0000313" key="17">
    <source>
        <dbReference type="EMBL" id="EKY24399.1"/>
    </source>
</evidence>
<evidence type="ECO:0000256" key="1">
    <source>
        <dbReference type="ARBA" id="ARBA00000085"/>
    </source>
</evidence>
<comment type="catalytic activity">
    <reaction evidence="1">
        <text>ATP + protein L-histidine = ADP + protein N-phospho-L-histidine.</text>
        <dbReference type="EC" id="2.7.13.3"/>
    </reaction>
</comment>
<proteinExistence type="predicted"/>
<evidence type="ECO:0000256" key="2">
    <source>
        <dbReference type="ARBA" id="ARBA00004651"/>
    </source>
</evidence>
<keyword evidence="11 14" id="KW-1133">Transmembrane helix</keyword>
<dbReference type="InterPro" id="IPR005467">
    <property type="entry name" value="His_kinase_dom"/>
</dbReference>
<evidence type="ECO:0000256" key="11">
    <source>
        <dbReference type="ARBA" id="ARBA00022989"/>
    </source>
</evidence>
<dbReference type="InterPro" id="IPR003660">
    <property type="entry name" value="HAMP_dom"/>
</dbReference>
<dbReference type="InterPro" id="IPR003661">
    <property type="entry name" value="HisK_dim/P_dom"/>
</dbReference>
<dbReference type="FunFam" id="1.10.287.130:FF:000008">
    <property type="entry name" value="Two-component sensor histidine kinase"/>
    <property type="match status" value="1"/>
</dbReference>
<dbReference type="SMART" id="SM00388">
    <property type="entry name" value="HisKA"/>
    <property type="match status" value="1"/>
</dbReference>
<protein>
    <recommendedName>
        <fullName evidence="3">histidine kinase</fullName>
        <ecNumber evidence="3">2.7.13.3</ecNumber>
    </recommendedName>
</protein>
<dbReference type="GO" id="GO:0000155">
    <property type="term" value="F:phosphorelay sensor kinase activity"/>
    <property type="evidence" value="ECO:0007669"/>
    <property type="project" value="InterPro"/>
</dbReference>
<evidence type="ECO:0000259" key="15">
    <source>
        <dbReference type="PROSITE" id="PS50109"/>
    </source>
</evidence>
<dbReference type="HOGENOM" id="CLU_000445_73_2_9"/>
<feature type="transmembrane region" description="Helical" evidence="14">
    <location>
        <begin position="445"/>
        <end position="465"/>
    </location>
</feature>
<keyword evidence="6" id="KW-0808">Transferase</keyword>
<keyword evidence="10" id="KW-0067">ATP-binding</keyword>
<dbReference type="EMBL" id="AMEZ01000086">
    <property type="protein sequence ID" value="EKY24399.1"/>
    <property type="molecule type" value="Genomic_DNA"/>
</dbReference>
<dbReference type="AlphaFoldDB" id="L1Q8V3"/>
<dbReference type="Proteomes" id="UP000010420">
    <property type="component" value="Unassembled WGS sequence"/>
</dbReference>
<evidence type="ECO:0000256" key="13">
    <source>
        <dbReference type="ARBA" id="ARBA00023136"/>
    </source>
</evidence>
<evidence type="ECO:0000256" key="8">
    <source>
        <dbReference type="ARBA" id="ARBA00022741"/>
    </source>
</evidence>
<dbReference type="SUPFAM" id="SSF47384">
    <property type="entry name" value="Homodimeric domain of signal transducing histidine kinase"/>
    <property type="match status" value="1"/>
</dbReference>
<evidence type="ECO:0000256" key="6">
    <source>
        <dbReference type="ARBA" id="ARBA00022679"/>
    </source>
</evidence>
<dbReference type="Gene3D" id="6.10.340.10">
    <property type="match status" value="1"/>
</dbReference>
<evidence type="ECO:0000256" key="5">
    <source>
        <dbReference type="ARBA" id="ARBA00022553"/>
    </source>
</evidence>
<dbReference type="STRING" id="545697.HMPREF0216_02699"/>
<feature type="transmembrane region" description="Helical" evidence="14">
    <location>
        <begin position="416"/>
        <end position="439"/>
    </location>
</feature>
<keyword evidence="7 14" id="KW-0812">Transmembrane</keyword>
<dbReference type="PROSITE" id="PS50885">
    <property type="entry name" value="HAMP"/>
    <property type="match status" value="1"/>
</dbReference>